<evidence type="ECO:0000256" key="4">
    <source>
        <dbReference type="ARBA" id="ARBA00022989"/>
    </source>
</evidence>
<dbReference type="PROSITE" id="PS01022">
    <property type="entry name" value="PTR2_1"/>
    <property type="match status" value="1"/>
</dbReference>
<feature type="transmembrane region" description="Helical" evidence="7">
    <location>
        <begin position="527"/>
        <end position="547"/>
    </location>
</feature>
<feature type="transmembrane region" description="Helical" evidence="7">
    <location>
        <begin position="78"/>
        <end position="96"/>
    </location>
</feature>
<feature type="transmembrane region" description="Helical" evidence="7">
    <location>
        <begin position="253"/>
        <end position="273"/>
    </location>
</feature>
<gene>
    <name evidence="8" type="ORF">M8C21_026925</name>
</gene>
<comment type="similarity">
    <text evidence="2">Belongs to the major facilitator superfamily. Proton-dependent oligopeptide transporter (POT/PTR) (TC 2.A.17) family.</text>
</comment>
<keyword evidence="4 7" id="KW-1133">Transmembrane helix</keyword>
<dbReference type="GO" id="GO:0022857">
    <property type="term" value="F:transmembrane transporter activity"/>
    <property type="evidence" value="ECO:0007669"/>
    <property type="project" value="InterPro"/>
</dbReference>
<protein>
    <recommendedName>
        <fullName evidence="10">Protein NRT1/ PTR FAMILY 6.1</fullName>
    </recommendedName>
</protein>
<evidence type="ECO:0000256" key="7">
    <source>
        <dbReference type="SAM" id="Phobius"/>
    </source>
</evidence>
<dbReference type="SUPFAM" id="SSF103473">
    <property type="entry name" value="MFS general substrate transporter"/>
    <property type="match status" value="1"/>
</dbReference>
<reference evidence="8" key="1">
    <citation type="submission" date="2022-06" db="EMBL/GenBank/DDBJ databases">
        <title>Uncovering the hologenomic basis of an extraordinary plant invasion.</title>
        <authorList>
            <person name="Bieker V.C."/>
            <person name="Martin M.D."/>
            <person name="Gilbert T."/>
            <person name="Hodgins K."/>
            <person name="Battlay P."/>
            <person name="Petersen B."/>
            <person name="Wilson J."/>
        </authorList>
    </citation>
    <scope>NUCLEOTIDE SEQUENCE</scope>
    <source>
        <strain evidence="8">AA19_3_7</strain>
        <tissue evidence="8">Leaf</tissue>
    </source>
</reference>
<accession>A0AAD5BSB8</accession>
<feature type="transmembrane region" description="Helical" evidence="7">
    <location>
        <begin position="225"/>
        <end position="247"/>
    </location>
</feature>
<sequence length="563" mass="62802">MGPKDEDETPPPPLDQSKKLGMYFVESDNRRSSPFAGGYTAYGTTPVNIRGKPITDLSKTGGWLAAFFIFGNEMAERMAYFGLSVNMVAFMFYVMHRPFAASANAINNFLGISQASSVIGGFLADAYLGRYWTIAIFTTIYLVGLTGITLCATLNALVPNQEECNQLSLLLGNCEPAKPWQMAYLYTVLYVTGFGAAGIRPCVSSFGADQFDERSRDYTTNLDKFFNFFYLSVTLGAIIAFTAVVYIQMELGWGFAFGALAVAMAISNLVFFVGTPLYRHRLPGGSPLTRVAQVLVAAFRKRNASFDSSEYVGLYELQGKRCAIKGSAKIPHTDDFRFLDKAALRLADDETNMSPWHLCTVTQVEEVKILLKLIPIPTCTIMLSVVLTEYLTLSVQQAYTLNTHIGRLKLPVTWFFERYRRNYAIREGYEVSFLSPMPGLSAYWLLIQYCLIGLAEVFCIVGLLEFLYEEAPDAMKSIGSAYAAVAGGLGCFFATILNNIVTSITGNEEKRRNSWLSQNINTGRFDYFYWLLTVLSVINFCVFLYAARRYKYRHGASTQLSSK</sequence>
<evidence type="ECO:0000256" key="6">
    <source>
        <dbReference type="ARBA" id="ARBA00044504"/>
    </source>
</evidence>
<feature type="transmembrane region" description="Helical" evidence="7">
    <location>
        <begin position="108"/>
        <end position="128"/>
    </location>
</feature>
<dbReference type="Proteomes" id="UP001206925">
    <property type="component" value="Unassembled WGS sequence"/>
</dbReference>
<evidence type="ECO:0000313" key="8">
    <source>
        <dbReference type="EMBL" id="KAI7727264.1"/>
    </source>
</evidence>
<feature type="transmembrane region" description="Helical" evidence="7">
    <location>
        <begin position="373"/>
        <end position="393"/>
    </location>
</feature>
<comment type="subcellular location">
    <subcellularLocation>
        <location evidence="1">Membrane</location>
        <topology evidence="1">Multi-pass membrane protein</topology>
    </subcellularLocation>
</comment>
<evidence type="ECO:0000256" key="2">
    <source>
        <dbReference type="ARBA" id="ARBA00005982"/>
    </source>
</evidence>
<dbReference type="Pfam" id="PF00854">
    <property type="entry name" value="PTR2"/>
    <property type="match status" value="2"/>
</dbReference>
<keyword evidence="3 7" id="KW-0812">Transmembrane</keyword>
<dbReference type="InterPro" id="IPR018456">
    <property type="entry name" value="PTR2_symporter_CS"/>
</dbReference>
<organism evidence="8 9">
    <name type="scientific">Ambrosia artemisiifolia</name>
    <name type="common">Common ragweed</name>
    <dbReference type="NCBI Taxonomy" id="4212"/>
    <lineage>
        <taxon>Eukaryota</taxon>
        <taxon>Viridiplantae</taxon>
        <taxon>Streptophyta</taxon>
        <taxon>Embryophyta</taxon>
        <taxon>Tracheophyta</taxon>
        <taxon>Spermatophyta</taxon>
        <taxon>Magnoliopsida</taxon>
        <taxon>eudicotyledons</taxon>
        <taxon>Gunneridae</taxon>
        <taxon>Pentapetalae</taxon>
        <taxon>asterids</taxon>
        <taxon>campanulids</taxon>
        <taxon>Asterales</taxon>
        <taxon>Asteraceae</taxon>
        <taxon>Asteroideae</taxon>
        <taxon>Heliantheae alliance</taxon>
        <taxon>Heliantheae</taxon>
        <taxon>Ambrosia</taxon>
    </lineage>
</organism>
<name>A0AAD5BSB8_AMBAR</name>
<dbReference type="AlphaFoldDB" id="A0AAD5BSB8"/>
<evidence type="ECO:0000313" key="9">
    <source>
        <dbReference type="Proteomes" id="UP001206925"/>
    </source>
</evidence>
<feature type="transmembrane region" description="Helical" evidence="7">
    <location>
        <begin position="442"/>
        <end position="468"/>
    </location>
</feature>
<evidence type="ECO:0000256" key="3">
    <source>
        <dbReference type="ARBA" id="ARBA00022692"/>
    </source>
</evidence>
<comment type="similarity">
    <text evidence="6">Belongs to the major facilitator superfamily. Phosphate:H(+) symporter (TC 2.A.1.9) family.</text>
</comment>
<proteinExistence type="inferred from homology"/>
<feature type="transmembrane region" description="Helical" evidence="7">
    <location>
        <begin position="134"/>
        <end position="158"/>
    </location>
</feature>
<comment type="caution">
    <text evidence="8">The sequence shown here is derived from an EMBL/GenBank/DDBJ whole genome shotgun (WGS) entry which is preliminary data.</text>
</comment>
<dbReference type="InterPro" id="IPR036259">
    <property type="entry name" value="MFS_trans_sf"/>
</dbReference>
<evidence type="ECO:0000256" key="1">
    <source>
        <dbReference type="ARBA" id="ARBA00004141"/>
    </source>
</evidence>
<keyword evidence="9" id="KW-1185">Reference proteome</keyword>
<dbReference type="EMBL" id="JAMZMK010011404">
    <property type="protein sequence ID" value="KAI7727264.1"/>
    <property type="molecule type" value="Genomic_DNA"/>
</dbReference>
<evidence type="ECO:0000256" key="5">
    <source>
        <dbReference type="ARBA" id="ARBA00023136"/>
    </source>
</evidence>
<feature type="transmembrane region" description="Helical" evidence="7">
    <location>
        <begin position="480"/>
        <end position="501"/>
    </location>
</feature>
<keyword evidence="5 7" id="KW-0472">Membrane</keyword>
<dbReference type="GO" id="GO:0006857">
    <property type="term" value="P:oligopeptide transport"/>
    <property type="evidence" value="ECO:0007669"/>
    <property type="project" value="InterPro"/>
</dbReference>
<evidence type="ECO:0008006" key="10">
    <source>
        <dbReference type="Google" id="ProtNLM"/>
    </source>
</evidence>
<dbReference type="PANTHER" id="PTHR11654">
    <property type="entry name" value="OLIGOPEPTIDE TRANSPORTER-RELATED"/>
    <property type="match status" value="1"/>
</dbReference>
<dbReference type="Gene3D" id="1.20.1250.20">
    <property type="entry name" value="MFS general substrate transporter like domains"/>
    <property type="match status" value="2"/>
</dbReference>
<dbReference type="GO" id="GO:0016020">
    <property type="term" value="C:membrane"/>
    <property type="evidence" value="ECO:0007669"/>
    <property type="project" value="UniProtKB-SubCell"/>
</dbReference>
<dbReference type="InterPro" id="IPR000109">
    <property type="entry name" value="POT_fam"/>
</dbReference>